<dbReference type="Pfam" id="PF00002">
    <property type="entry name" value="7tm_2"/>
    <property type="match status" value="1"/>
</dbReference>
<comment type="subcellular location">
    <subcellularLocation>
        <location evidence="1">Membrane</location>
        <topology evidence="1">Multi-pass membrane protein</topology>
    </subcellularLocation>
</comment>
<dbReference type="InterPro" id="IPR053231">
    <property type="entry name" value="GPCR_LN-TM7"/>
</dbReference>
<evidence type="ECO:0000313" key="8">
    <source>
        <dbReference type="Proteomes" id="UP000001593"/>
    </source>
</evidence>
<keyword evidence="2 5" id="KW-0812">Transmembrane</keyword>
<feature type="transmembrane region" description="Helical" evidence="5">
    <location>
        <begin position="231"/>
        <end position="250"/>
    </location>
</feature>
<dbReference type="CDD" id="cd13952">
    <property type="entry name" value="7tm_classB"/>
    <property type="match status" value="1"/>
</dbReference>
<keyword evidence="3 5" id="KW-1133">Transmembrane helix</keyword>
<dbReference type="PRINTS" id="PR00249">
    <property type="entry name" value="GPCRSECRETIN"/>
</dbReference>
<dbReference type="GO" id="GO:0016020">
    <property type="term" value="C:membrane"/>
    <property type="evidence" value="ECO:0007669"/>
    <property type="project" value="UniProtKB-SubCell"/>
</dbReference>
<evidence type="ECO:0000256" key="5">
    <source>
        <dbReference type="SAM" id="Phobius"/>
    </source>
</evidence>
<dbReference type="Gene3D" id="1.20.1070.10">
    <property type="entry name" value="Rhodopsin 7-helix transmembrane proteins"/>
    <property type="match status" value="1"/>
</dbReference>
<reference evidence="7 8" key="1">
    <citation type="journal article" date="2007" name="Science">
        <title>Sea anemone genome reveals ancestral eumetazoan gene repertoire and genomic organization.</title>
        <authorList>
            <person name="Putnam N.H."/>
            <person name="Srivastava M."/>
            <person name="Hellsten U."/>
            <person name="Dirks B."/>
            <person name="Chapman J."/>
            <person name="Salamov A."/>
            <person name="Terry A."/>
            <person name="Shapiro H."/>
            <person name="Lindquist E."/>
            <person name="Kapitonov V.V."/>
            <person name="Jurka J."/>
            <person name="Genikhovich G."/>
            <person name="Grigoriev I.V."/>
            <person name="Lucas S.M."/>
            <person name="Steele R.E."/>
            <person name="Finnerty J.R."/>
            <person name="Technau U."/>
            <person name="Martindale M.Q."/>
            <person name="Rokhsar D.S."/>
        </authorList>
    </citation>
    <scope>NUCLEOTIDE SEQUENCE [LARGE SCALE GENOMIC DNA]</scope>
    <source>
        <strain evidence="8">CH2 X CH6</strain>
    </source>
</reference>
<evidence type="ECO:0000313" key="7">
    <source>
        <dbReference type="EMBL" id="EDO36357.1"/>
    </source>
</evidence>
<evidence type="ECO:0000256" key="2">
    <source>
        <dbReference type="ARBA" id="ARBA00022692"/>
    </source>
</evidence>
<feature type="transmembrane region" description="Helical" evidence="5">
    <location>
        <begin position="71"/>
        <end position="88"/>
    </location>
</feature>
<feature type="transmembrane region" description="Helical" evidence="5">
    <location>
        <begin position="256"/>
        <end position="276"/>
    </location>
</feature>
<dbReference type="PhylomeDB" id="A7SIT7"/>
<dbReference type="AlphaFoldDB" id="A7SIT7"/>
<accession>A7SIT7</accession>
<dbReference type="EMBL" id="DS469672">
    <property type="protein sequence ID" value="EDO36357.1"/>
    <property type="molecule type" value="Genomic_DNA"/>
</dbReference>
<evidence type="ECO:0000256" key="3">
    <source>
        <dbReference type="ARBA" id="ARBA00022989"/>
    </source>
</evidence>
<protein>
    <recommendedName>
        <fullName evidence="6">G-protein coupled receptors family 2 profile 2 domain-containing protein</fullName>
    </recommendedName>
</protein>
<dbReference type="InParanoid" id="A7SIT7"/>
<feature type="transmembrane region" description="Helical" evidence="5">
    <location>
        <begin position="100"/>
        <end position="124"/>
    </location>
</feature>
<feature type="non-terminal residue" evidence="7">
    <location>
        <position position="1"/>
    </location>
</feature>
<dbReference type="OMA" id="YFFVPMA"/>
<dbReference type="HOGENOM" id="CLU_002753_3_0_1"/>
<dbReference type="InterPro" id="IPR017981">
    <property type="entry name" value="GPCR_2-like_7TM"/>
</dbReference>
<proteinExistence type="predicted"/>
<sequence>IYNTSQYTILNGTMYVCSKIRLKKASLWAYHEMVLNKMSTIGMSFSIASLVFMLMTYFLFNELRTHPGIHLMNLSIALLMAQLMWLTLLNQTHYPKLCTAIAVALQYLYLAAFTWISVISFSTWKAFNVFAVAKPVLSQLICRCAVGWLLPLVFVSICFALDKTNILYIGYGNADLCWITDQTALLSVFLGPIALSILWNVVFFILTIRAIAASANQSKMVLCQKKQTVHIYARIGSLMGFTWVFGFAALGWKYLVYPFVFFNSMQGVYIAAAFALNKKARSLY</sequence>
<name>A7SIT7_NEMVE</name>
<gene>
    <name evidence="7" type="ORF">NEMVEDRAFT_v1g43482</name>
</gene>
<evidence type="ECO:0000256" key="1">
    <source>
        <dbReference type="ARBA" id="ARBA00004141"/>
    </source>
</evidence>
<evidence type="ECO:0000256" key="4">
    <source>
        <dbReference type="ARBA" id="ARBA00023136"/>
    </source>
</evidence>
<feature type="transmembrane region" description="Helical" evidence="5">
    <location>
        <begin position="145"/>
        <end position="169"/>
    </location>
</feature>
<feature type="transmembrane region" description="Helical" evidence="5">
    <location>
        <begin position="41"/>
        <end position="59"/>
    </location>
</feature>
<organism evidence="7 8">
    <name type="scientific">Nematostella vectensis</name>
    <name type="common">Starlet sea anemone</name>
    <dbReference type="NCBI Taxonomy" id="45351"/>
    <lineage>
        <taxon>Eukaryota</taxon>
        <taxon>Metazoa</taxon>
        <taxon>Cnidaria</taxon>
        <taxon>Anthozoa</taxon>
        <taxon>Hexacorallia</taxon>
        <taxon>Actiniaria</taxon>
        <taxon>Edwardsiidae</taxon>
        <taxon>Nematostella</taxon>
    </lineage>
</organism>
<dbReference type="InterPro" id="IPR000832">
    <property type="entry name" value="GPCR_2_secretin-like"/>
</dbReference>
<dbReference type="PANTHER" id="PTHR45902">
    <property type="entry name" value="LATROPHILIN RECEPTOR-LIKE PROTEIN A"/>
    <property type="match status" value="1"/>
</dbReference>
<dbReference type="GO" id="GO:0004930">
    <property type="term" value="F:G protein-coupled receptor activity"/>
    <property type="evidence" value="ECO:0007669"/>
    <property type="project" value="InterPro"/>
</dbReference>
<dbReference type="STRING" id="45351.A7SIT7"/>
<dbReference type="eggNOG" id="KOG4289">
    <property type="taxonomic scope" value="Eukaryota"/>
</dbReference>
<dbReference type="PROSITE" id="PS50261">
    <property type="entry name" value="G_PROTEIN_RECEP_F2_4"/>
    <property type="match status" value="1"/>
</dbReference>
<feature type="non-terminal residue" evidence="7">
    <location>
        <position position="284"/>
    </location>
</feature>
<dbReference type="Proteomes" id="UP000001593">
    <property type="component" value="Unassembled WGS sequence"/>
</dbReference>
<feature type="transmembrane region" description="Helical" evidence="5">
    <location>
        <begin position="189"/>
        <end position="211"/>
    </location>
</feature>
<dbReference type="GO" id="GO:0007166">
    <property type="term" value="P:cell surface receptor signaling pathway"/>
    <property type="evidence" value="ECO:0007669"/>
    <property type="project" value="InterPro"/>
</dbReference>
<dbReference type="PANTHER" id="PTHR45902:SF1">
    <property type="entry name" value="LATROPHILIN RECEPTOR-LIKE PROTEIN A"/>
    <property type="match status" value="1"/>
</dbReference>
<keyword evidence="4 5" id="KW-0472">Membrane</keyword>
<feature type="domain" description="G-protein coupled receptors family 2 profile 2" evidence="6">
    <location>
        <begin position="35"/>
        <end position="278"/>
    </location>
</feature>
<evidence type="ECO:0000259" key="6">
    <source>
        <dbReference type="PROSITE" id="PS50261"/>
    </source>
</evidence>
<keyword evidence="8" id="KW-1185">Reference proteome</keyword>